<dbReference type="GO" id="GO:0140662">
    <property type="term" value="F:ATP-dependent protein folding chaperone"/>
    <property type="evidence" value="ECO:0007669"/>
    <property type="project" value="InterPro"/>
</dbReference>
<proteinExistence type="inferred from homology"/>
<evidence type="ECO:0000256" key="4">
    <source>
        <dbReference type="ARBA" id="ARBA00023186"/>
    </source>
</evidence>
<dbReference type="GO" id="GO:0051082">
    <property type="term" value="F:unfolded protein binding"/>
    <property type="evidence" value="ECO:0007669"/>
    <property type="project" value="InterPro"/>
</dbReference>
<dbReference type="Proteomes" id="UP000263627">
    <property type="component" value="Chromosome"/>
</dbReference>
<dbReference type="Gene3D" id="3.30.565.10">
    <property type="entry name" value="Histidine kinase-like ATPase, C-terminal domain"/>
    <property type="match status" value="1"/>
</dbReference>
<dbReference type="AlphaFoldDB" id="A0AB33H8Q8"/>
<evidence type="ECO:0000313" key="6">
    <source>
        <dbReference type="EMBL" id="AXZ46536.1"/>
    </source>
</evidence>
<dbReference type="Pfam" id="PF13589">
    <property type="entry name" value="HATPase_c_3"/>
    <property type="match status" value="1"/>
</dbReference>
<dbReference type="PANTHER" id="PTHR11528">
    <property type="entry name" value="HEAT SHOCK PROTEIN 90 FAMILY MEMBER"/>
    <property type="match status" value="1"/>
</dbReference>
<name>A0AB33H8Q8_CITFR</name>
<reference evidence="6 7" key="1">
    <citation type="submission" date="2018-09" db="EMBL/GenBank/DDBJ databases">
        <title>Whole genome sequencing of Citrobacter freundii AR_0116.</title>
        <authorList>
            <person name="Conlan S."/>
            <person name="Thomas P.J."/>
            <person name="Mullikin J."/>
            <person name="Frank K.M."/>
            <person name="Segre J.A."/>
        </authorList>
    </citation>
    <scope>NUCLEOTIDE SEQUENCE [LARGE SCALE GENOMIC DNA]</scope>
    <source>
        <strain evidence="6 7">AR_0116</strain>
    </source>
</reference>
<gene>
    <name evidence="6" type="ORF">AM363_06015</name>
</gene>
<sequence>MSTLWQSTLGKSDDKGIEKLRNSFLDFRKKVEALVKNIETELPGLTIHDITHIDSLWEVSDQIIGERLYLNPMEAYVLGGAFLLHDAAHVSVAYEGGFEALKEKDEWKDLISLKFNNIEPEHGSAEEKKAIFEIVRQLHAHQARTLIKRSWKSEASNSYYFLISDEEIRNYYSELIGEIAESHHWSSKKVYDTFLERRVNAPAFFDNNTWEVDALKIAFILRTADAAHIDSRRAPIYSYSFLSPEGISREHWHFQNKLGRATLTNNNFLRISSGSSFTENERNSWWLAFDTAKMINTELHDAYNYLSEAGREPFEARKVLAVDTPSNFSKYVKAEGWEPEDISIHVSNLPRLISTLGGKALYGEKKHVGIRELIQNGLDAIFAARKLGYLEDNEGAININLQKIENGDWSITISDNGLGMSRYVLSDILLDFGKSLWSCDDVRYEHPKLSQTGFSSIGQFGIGFYSVFMLSNKVSVITNRYRSKTDESGTHWKLTFPNGLNERPFISQPTEDERIKRHGTKVSFTIDDESFQKLLIVKKKQKYNFIEDIFEIAPSPLDEDDESNEKYIHKGFSNLIKWIFPSCEINITLSYNGIKETILTADDWKTISDEELLSRIHNGNEAKKLYPLKYNGEVVGRLRIVEAPYYYVTERPSAVVSFKGARAGQIYGLQGICRSISNNEKAERNDALPDYPMECWKDWAYQIVKSEPLLLTTYLLRLHALIPDEDLRVWYIGHERCYLSDIKSLLREQDEIIVVNGSIDYEDDDDIKPSEFEGSLILNDNVILAPIRQSHYSQNNNITLDDIMSKFNMPEIKYYDLLEATMRDVWGEFTEDDEGYRVVGYVNGTEITRHTSIYKKMD</sequence>
<dbReference type="SUPFAM" id="SSF55874">
    <property type="entry name" value="ATPase domain of HSP90 chaperone/DNA topoisomerase II/histidine kinase"/>
    <property type="match status" value="1"/>
</dbReference>
<evidence type="ECO:0000313" key="7">
    <source>
        <dbReference type="Proteomes" id="UP000263627"/>
    </source>
</evidence>
<dbReference type="InterPro" id="IPR001404">
    <property type="entry name" value="Hsp90_fam"/>
</dbReference>
<dbReference type="InterPro" id="IPR020575">
    <property type="entry name" value="Hsp90_N"/>
</dbReference>
<organism evidence="6 7">
    <name type="scientific">Citrobacter freundii</name>
    <dbReference type="NCBI Taxonomy" id="546"/>
    <lineage>
        <taxon>Bacteria</taxon>
        <taxon>Pseudomonadati</taxon>
        <taxon>Pseudomonadota</taxon>
        <taxon>Gammaproteobacteria</taxon>
        <taxon>Enterobacterales</taxon>
        <taxon>Enterobacteriaceae</taxon>
        <taxon>Citrobacter</taxon>
        <taxon>Citrobacter freundii complex</taxon>
    </lineage>
</organism>
<evidence type="ECO:0000256" key="1">
    <source>
        <dbReference type="ARBA" id="ARBA00008239"/>
    </source>
</evidence>
<dbReference type="Pfam" id="PF24391">
    <property type="entry name" value="HD-CE"/>
    <property type="match status" value="1"/>
</dbReference>
<dbReference type="EMBL" id="CP032184">
    <property type="protein sequence ID" value="AXZ46536.1"/>
    <property type="molecule type" value="Genomic_DNA"/>
</dbReference>
<accession>A0AB33H8Q8</accession>
<dbReference type="GO" id="GO:0016887">
    <property type="term" value="F:ATP hydrolysis activity"/>
    <property type="evidence" value="ECO:0007669"/>
    <property type="project" value="InterPro"/>
</dbReference>
<evidence type="ECO:0000259" key="5">
    <source>
        <dbReference type="Pfam" id="PF24391"/>
    </source>
</evidence>
<keyword evidence="3" id="KW-0067">ATP-binding</keyword>
<feature type="domain" description="HD-CE" evidence="5">
    <location>
        <begin position="42"/>
        <end position="300"/>
    </location>
</feature>
<dbReference type="InterPro" id="IPR036890">
    <property type="entry name" value="HATPase_C_sf"/>
</dbReference>
<comment type="similarity">
    <text evidence="1">Belongs to the heat shock protein 90 family.</text>
</comment>
<dbReference type="GO" id="GO:0005524">
    <property type="term" value="F:ATP binding"/>
    <property type="evidence" value="ECO:0007669"/>
    <property type="project" value="UniProtKB-KW"/>
</dbReference>
<dbReference type="PRINTS" id="PR00775">
    <property type="entry name" value="HEATSHOCK90"/>
</dbReference>
<keyword evidence="2" id="KW-0547">Nucleotide-binding</keyword>
<evidence type="ECO:0000256" key="3">
    <source>
        <dbReference type="ARBA" id="ARBA00022840"/>
    </source>
</evidence>
<dbReference type="InterPro" id="IPR056471">
    <property type="entry name" value="HD-CE"/>
</dbReference>
<dbReference type="RefSeq" id="WP_119173902.1">
    <property type="nucleotide sequence ID" value="NZ_CP032184.1"/>
</dbReference>
<protein>
    <recommendedName>
        <fullName evidence="5">HD-CE domain-containing protein</fullName>
    </recommendedName>
</protein>
<keyword evidence="4" id="KW-0143">Chaperone</keyword>
<evidence type="ECO:0000256" key="2">
    <source>
        <dbReference type="ARBA" id="ARBA00022741"/>
    </source>
</evidence>